<dbReference type="PANTHER" id="PTHR43135">
    <property type="entry name" value="ALPHA-D-RIBOSE 1-METHYLPHOSPHONATE 5-TRIPHOSPHATE DIPHOSPHATASE"/>
    <property type="match status" value="1"/>
</dbReference>
<dbReference type="InterPro" id="IPR006680">
    <property type="entry name" value="Amidohydro-rel"/>
</dbReference>
<evidence type="ECO:0000313" key="3">
    <source>
        <dbReference type="Proteomes" id="UP000318578"/>
    </source>
</evidence>
<dbReference type="OrthoDB" id="3514520at2"/>
<dbReference type="Pfam" id="PF01979">
    <property type="entry name" value="Amidohydro_1"/>
    <property type="match status" value="1"/>
</dbReference>
<dbReference type="SUPFAM" id="SSF51338">
    <property type="entry name" value="Composite domain of metallo-dependent hydrolases"/>
    <property type="match status" value="1"/>
</dbReference>
<dbReference type="InterPro" id="IPR032466">
    <property type="entry name" value="Metal_Hydrolase"/>
</dbReference>
<keyword evidence="2" id="KW-0378">Hydrolase</keyword>
<dbReference type="GO" id="GO:0016810">
    <property type="term" value="F:hydrolase activity, acting on carbon-nitrogen (but not peptide) bonds"/>
    <property type="evidence" value="ECO:0007669"/>
    <property type="project" value="InterPro"/>
</dbReference>
<dbReference type="CDD" id="cd01299">
    <property type="entry name" value="Met_dep_hydrolase_A"/>
    <property type="match status" value="1"/>
</dbReference>
<dbReference type="AlphaFoldDB" id="A0A558A526"/>
<dbReference type="InterPro" id="IPR057744">
    <property type="entry name" value="OTAase-like"/>
</dbReference>
<reference evidence="2 3" key="1">
    <citation type="submission" date="2019-07" db="EMBL/GenBank/DDBJ databases">
        <title>New species of Amycolatopsis and Streptomyces.</title>
        <authorList>
            <person name="Duangmal K."/>
            <person name="Teo W.F.A."/>
            <person name="Lipun K."/>
        </authorList>
    </citation>
    <scope>NUCLEOTIDE SEQUENCE [LARGE SCALE GENOMIC DNA]</scope>
    <source>
        <strain evidence="2 3">JCM 30562</strain>
    </source>
</reference>
<protein>
    <submittedName>
        <fullName evidence="2">Amidohydrolase family protein</fullName>
    </submittedName>
</protein>
<dbReference type="PANTHER" id="PTHR43135:SF3">
    <property type="entry name" value="ALPHA-D-RIBOSE 1-METHYLPHOSPHONATE 5-TRIPHOSPHATE DIPHOSPHATASE"/>
    <property type="match status" value="1"/>
</dbReference>
<comment type="caution">
    <text evidence="2">The sequence shown here is derived from an EMBL/GenBank/DDBJ whole genome shotgun (WGS) entry which is preliminary data.</text>
</comment>
<dbReference type="InterPro" id="IPR011059">
    <property type="entry name" value="Metal-dep_hydrolase_composite"/>
</dbReference>
<dbReference type="EMBL" id="VJZA01000048">
    <property type="protein sequence ID" value="TVT19363.1"/>
    <property type="molecule type" value="Genomic_DNA"/>
</dbReference>
<keyword evidence="3" id="KW-1185">Reference proteome</keyword>
<feature type="domain" description="Amidohydrolase-related" evidence="1">
    <location>
        <begin position="49"/>
        <end position="381"/>
    </location>
</feature>
<proteinExistence type="predicted"/>
<dbReference type="Gene3D" id="3.20.20.140">
    <property type="entry name" value="Metal-dependent hydrolases"/>
    <property type="match status" value="1"/>
</dbReference>
<evidence type="ECO:0000313" key="2">
    <source>
        <dbReference type="EMBL" id="TVT19363.1"/>
    </source>
</evidence>
<dbReference type="InterPro" id="IPR051781">
    <property type="entry name" value="Metallo-dep_Hydrolase"/>
</dbReference>
<dbReference type="SUPFAM" id="SSF51556">
    <property type="entry name" value="Metallo-dependent hydrolases"/>
    <property type="match status" value="1"/>
</dbReference>
<dbReference type="Gene3D" id="2.30.40.10">
    <property type="entry name" value="Urease, subunit C, domain 1"/>
    <property type="match status" value="1"/>
</dbReference>
<dbReference type="Proteomes" id="UP000318578">
    <property type="component" value="Unassembled WGS sequence"/>
</dbReference>
<evidence type="ECO:0000259" key="1">
    <source>
        <dbReference type="Pfam" id="PF01979"/>
    </source>
</evidence>
<dbReference type="RefSeq" id="WP_144642278.1">
    <property type="nucleotide sequence ID" value="NZ_BNAX01000002.1"/>
</dbReference>
<accession>A0A558A526</accession>
<name>A0A558A526_9PSEU</name>
<organism evidence="2 3">
    <name type="scientific">Amycolatopsis acidiphila</name>
    <dbReference type="NCBI Taxonomy" id="715473"/>
    <lineage>
        <taxon>Bacteria</taxon>
        <taxon>Bacillati</taxon>
        <taxon>Actinomycetota</taxon>
        <taxon>Actinomycetes</taxon>
        <taxon>Pseudonocardiales</taxon>
        <taxon>Pseudonocardiaceae</taxon>
        <taxon>Amycolatopsis</taxon>
    </lineage>
</organism>
<sequence length="385" mass="40692">MRTVLRAARLFDGTELRDDPVLTMDGQRITNLEFGVEPPADAVDLAGATLLPGLVDAHVHLAFDAGTDPVGALAARDDDETLDAMRTAARKALRGGVTTVRDLGDRNYLALRLREEGGPLPTIVAAGPPITPPSGHCHYLGGETKPDADAMRAAVRERAERGVDLIKIMASGGTLTPGTRQEDAQFEVPELRAAVEEAHRLGLGVTAHAHATQAIRNAVEAHVDSLEHVSFWSADGVDEPPPELVHTIVERRIVVGATAGTVPLEGFAPPPFIAARIPGIARNLLLLHRSGARLVLSSDAGINAAKPHDTLRYSLRMAAAMGLTPAEALRLATEAPAEACGLGDRKGRLARGFDADVLAVDGDPLADPDAIHRIRTVYARGVMIS</sequence>
<gene>
    <name evidence="2" type="ORF">FNH06_24715</name>
</gene>